<dbReference type="InterPro" id="IPR036291">
    <property type="entry name" value="NAD(P)-bd_dom_sf"/>
</dbReference>
<evidence type="ECO:0000313" key="5">
    <source>
        <dbReference type="Proteomes" id="UP001565368"/>
    </source>
</evidence>
<dbReference type="InterPro" id="IPR050425">
    <property type="entry name" value="NAD(P)_dehydrat-like"/>
</dbReference>
<dbReference type="GeneID" id="95989033"/>
<keyword evidence="1" id="KW-0560">Oxidoreductase</keyword>
<evidence type="ECO:0000256" key="2">
    <source>
        <dbReference type="ARBA" id="ARBA00023445"/>
    </source>
</evidence>
<comment type="caution">
    <text evidence="4">The sequence shown here is derived from an EMBL/GenBank/DDBJ whole genome shotgun (WGS) entry which is preliminary data.</text>
</comment>
<evidence type="ECO:0000313" key="4">
    <source>
        <dbReference type="EMBL" id="KAL1406294.1"/>
    </source>
</evidence>
<reference evidence="4 5" key="1">
    <citation type="submission" date="2023-08" db="EMBL/GenBank/DDBJ databases">
        <title>Annotated Genome Sequence of Vanrija albida AlHP1.</title>
        <authorList>
            <person name="Herzog R."/>
        </authorList>
    </citation>
    <scope>NUCLEOTIDE SEQUENCE [LARGE SCALE GENOMIC DNA]</scope>
    <source>
        <strain evidence="4 5">AlHP1</strain>
    </source>
</reference>
<dbReference type="Pfam" id="PF01370">
    <property type="entry name" value="Epimerase"/>
    <property type="match status" value="1"/>
</dbReference>
<evidence type="ECO:0000259" key="3">
    <source>
        <dbReference type="Pfam" id="PF01370"/>
    </source>
</evidence>
<accession>A0ABR3PV41</accession>
<feature type="domain" description="NAD-dependent epimerase/dehydratase" evidence="3">
    <location>
        <begin position="10"/>
        <end position="280"/>
    </location>
</feature>
<evidence type="ECO:0000256" key="1">
    <source>
        <dbReference type="ARBA" id="ARBA00023002"/>
    </source>
</evidence>
<dbReference type="RefSeq" id="XP_069206238.1">
    <property type="nucleotide sequence ID" value="XM_069356397.1"/>
</dbReference>
<dbReference type="Proteomes" id="UP001565368">
    <property type="component" value="Unassembled WGS sequence"/>
</dbReference>
<name>A0ABR3PV41_9TREE</name>
<dbReference type="SUPFAM" id="SSF51735">
    <property type="entry name" value="NAD(P)-binding Rossmann-fold domains"/>
    <property type="match status" value="1"/>
</dbReference>
<dbReference type="PANTHER" id="PTHR10366">
    <property type="entry name" value="NAD DEPENDENT EPIMERASE/DEHYDRATASE"/>
    <property type="match status" value="1"/>
</dbReference>
<protein>
    <recommendedName>
        <fullName evidence="3">NAD-dependent epimerase/dehydratase domain-containing protein</fullName>
    </recommendedName>
</protein>
<dbReference type="EMBL" id="JBBXJM010000006">
    <property type="protein sequence ID" value="KAL1406294.1"/>
    <property type="molecule type" value="Genomic_DNA"/>
</dbReference>
<organism evidence="4 5">
    <name type="scientific">Vanrija albida</name>
    <dbReference type="NCBI Taxonomy" id="181172"/>
    <lineage>
        <taxon>Eukaryota</taxon>
        <taxon>Fungi</taxon>
        <taxon>Dikarya</taxon>
        <taxon>Basidiomycota</taxon>
        <taxon>Agaricomycotina</taxon>
        <taxon>Tremellomycetes</taxon>
        <taxon>Trichosporonales</taxon>
        <taxon>Trichosporonaceae</taxon>
        <taxon>Vanrija</taxon>
    </lineage>
</organism>
<sequence>MPVVQPGSLVLVTGASSFIGTHTVSALISAGFSVRIAVRTAEQGAHVVRLFPTEPIDVALIDDWTEPASYVKAVQDVHAIIHLASPANLDLTSDPEDILIPAVRSVTSLLETADRAQALGGSLKRVIYLSSAAAAGRYDIPGPVTFTEEDWNSQSVAAVQTLGASASGAFKYSACKTMAERALWDYVEDMDPQWDAVSLLPSCNFGPTAQRATAGAVTTSGCMSAVSRLADVPALIVALFKPFLQPGIPDELLHESFGNFVDVRDVAHCCVSALCVPEAGGERFIVSSSSLWGNDFALAAGHGVSELSGLTMGRYDPKFRAQLDSQAVQYDGSKAERTFSFKYRAKDESLEEAATFIKAQMVSAYLSSICGSGGVGMWREHRGSA</sequence>
<comment type="similarity">
    <text evidence="2">Belongs to the NAD(P)-dependent epimerase/dehydratase family. Dihydroflavonol-4-reductase subfamily.</text>
</comment>
<gene>
    <name evidence="4" type="ORF">Q8F55_007990</name>
</gene>
<keyword evidence="5" id="KW-1185">Reference proteome</keyword>
<proteinExistence type="inferred from homology"/>
<dbReference type="InterPro" id="IPR001509">
    <property type="entry name" value="Epimerase_deHydtase"/>
</dbReference>
<dbReference type="PANTHER" id="PTHR10366:SF564">
    <property type="entry name" value="STEROL-4-ALPHA-CARBOXYLATE 3-DEHYDROGENASE, DECARBOXYLATING"/>
    <property type="match status" value="1"/>
</dbReference>
<dbReference type="Gene3D" id="3.40.50.720">
    <property type="entry name" value="NAD(P)-binding Rossmann-like Domain"/>
    <property type="match status" value="1"/>
</dbReference>